<organism evidence="2 3">
    <name type="scientific">Eumeta variegata</name>
    <name type="common">Bagworm moth</name>
    <name type="synonym">Eumeta japonica</name>
    <dbReference type="NCBI Taxonomy" id="151549"/>
    <lineage>
        <taxon>Eukaryota</taxon>
        <taxon>Metazoa</taxon>
        <taxon>Ecdysozoa</taxon>
        <taxon>Arthropoda</taxon>
        <taxon>Hexapoda</taxon>
        <taxon>Insecta</taxon>
        <taxon>Pterygota</taxon>
        <taxon>Neoptera</taxon>
        <taxon>Endopterygota</taxon>
        <taxon>Lepidoptera</taxon>
        <taxon>Glossata</taxon>
        <taxon>Ditrysia</taxon>
        <taxon>Tineoidea</taxon>
        <taxon>Psychidae</taxon>
        <taxon>Oiketicinae</taxon>
        <taxon>Eumeta</taxon>
    </lineage>
</organism>
<evidence type="ECO:0000313" key="3">
    <source>
        <dbReference type="Proteomes" id="UP000299102"/>
    </source>
</evidence>
<evidence type="ECO:0000313" key="2">
    <source>
        <dbReference type="EMBL" id="GBO99249.1"/>
    </source>
</evidence>
<comment type="caution">
    <text evidence="2">The sequence shown here is derived from an EMBL/GenBank/DDBJ whole genome shotgun (WGS) entry which is preliminary data.</text>
</comment>
<accession>A0A4C1SDS1</accession>
<sequence length="281" mass="31428">MATIHARKAGASFLQRQLKGDGITRFAHNANPRRVRDAVVAFNRRGVRPSTREYACGPLENGRGEKAPPSPMLAAIMKRSGEIRRDRTPDGIGGCAPRRQTDKEGARSFKGKSYAIFKVYSPNFDASPVQIRNLIGSRFDIANCRINSRDRKRSPRTDQERDENRTPLGSIPRNQSKAGPRSESTVRSFSIESRAGSAPRTGQRHPDAENRQLSKKAADGYGHPGDEGLIGWRPIDERGRGETYFAGFRLNERLAYPSADLRSVEMVLWYWNVRWTDGTGS</sequence>
<feature type="compositionally biased region" description="Basic and acidic residues" evidence="1">
    <location>
        <begin position="155"/>
        <end position="165"/>
    </location>
</feature>
<feature type="region of interest" description="Disordered" evidence="1">
    <location>
        <begin position="146"/>
        <end position="234"/>
    </location>
</feature>
<dbReference type="EMBL" id="BGZK01003255">
    <property type="protein sequence ID" value="GBO99249.1"/>
    <property type="molecule type" value="Genomic_DNA"/>
</dbReference>
<evidence type="ECO:0000256" key="1">
    <source>
        <dbReference type="SAM" id="MobiDB-lite"/>
    </source>
</evidence>
<dbReference type="Proteomes" id="UP000299102">
    <property type="component" value="Unassembled WGS sequence"/>
</dbReference>
<feature type="region of interest" description="Disordered" evidence="1">
    <location>
        <begin position="84"/>
        <end position="107"/>
    </location>
</feature>
<feature type="compositionally biased region" description="Polar residues" evidence="1">
    <location>
        <begin position="172"/>
        <end position="191"/>
    </location>
</feature>
<feature type="compositionally biased region" description="Basic and acidic residues" evidence="1">
    <location>
        <begin position="204"/>
        <end position="218"/>
    </location>
</feature>
<keyword evidence="3" id="KW-1185">Reference proteome</keyword>
<proteinExistence type="predicted"/>
<dbReference type="AlphaFoldDB" id="A0A4C1SDS1"/>
<gene>
    <name evidence="2" type="ORF">EVAR_100889_1</name>
</gene>
<name>A0A4C1SDS1_EUMVA</name>
<protein>
    <submittedName>
        <fullName evidence="2">Uncharacterized protein</fullName>
    </submittedName>
</protein>
<reference evidence="2 3" key="1">
    <citation type="journal article" date="2019" name="Commun. Biol.">
        <title>The bagworm genome reveals a unique fibroin gene that provides high tensile strength.</title>
        <authorList>
            <person name="Kono N."/>
            <person name="Nakamura H."/>
            <person name="Ohtoshi R."/>
            <person name="Tomita M."/>
            <person name="Numata K."/>
            <person name="Arakawa K."/>
        </authorList>
    </citation>
    <scope>NUCLEOTIDE SEQUENCE [LARGE SCALE GENOMIC DNA]</scope>
</reference>